<evidence type="ECO:0000313" key="5">
    <source>
        <dbReference type="EMBL" id="TCU89536.1"/>
    </source>
</evidence>
<evidence type="ECO:0000256" key="1">
    <source>
        <dbReference type="ARBA" id="ARBA00022737"/>
    </source>
</evidence>
<keyword evidence="7" id="KW-1185">Reference proteome</keyword>
<evidence type="ECO:0000256" key="2">
    <source>
        <dbReference type="ARBA" id="ARBA00023043"/>
    </source>
</evidence>
<dbReference type="Proteomes" id="UP000255108">
    <property type="component" value="Unassembled WGS sequence"/>
</dbReference>
<dbReference type="Gene3D" id="1.25.40.20">
    <property type="entry name" value="Ankyrin repeat-containing domain"/>
    <property type="match status" value="2"/>
</dbReference>
<dbReference type="AlphaFoldDB" id="A0A377Q6K0"/>
<organism evidence="4 6">
    <name type="scientific">Iodobacter fluviatilis</name>
    <dbReference type="NCBI Taxonomy" id="537"/>
    <lineage>
        <taxon>Bacteria</taxon>
        <taxon>Pseudomonadati</taxon>
        <taxon>Pseudomonadota</taxon>
        <taxon>Betaproteobacteria</taxon>
        <taxon>Neisseriales</taxon>
        <taxon>Chitinibacteraceae</taxon>
        <taxon>Iodobacter</taxon>
    </lineage>
</organism>
<feature type="repeat" description="ANK" evidence="3">
    <location>
        <begin position="194"/>
        <end position="226"/>
    </location>
</feature>
<dbReference type="EMBL" id="UGHR01000001">
    <property type="protein sequence ID" value="STQ90906.1"/>
    <property type="molecule type" value="Genomic_DNA"/>
</dbReference>
<keyword evidence="2 3" id="KW-0040">ANK repeat</keyword>
<evidence type="ECO:0000313" key="7">
    <source>
        <dbReference type="Proteomes" id="UP000295794"/>
    </source>
</evidence>
<name>A0A377Q6K0_9NEIS</name>
<proteinExistence type="predicted"/>
<protein>
    <submittedName>
        <fullName evidence="5">Ankyrin repeat protein</fullName>
    </submittedName>
    <submittedName>
        <fullName evidence="4">Ribulose-5-phosphate 4-epimerase and related epimerases and aldolases</fullName>
    </submittedName>
</protein>
<reference evidence="5 7" key="2">
    <citation type="submission" date="2019-03" db="EMBL/GenBank/DDBJ databases">
        <title>Genomic Encyclopedia of Type Strains, Phase IV (KMG-IV): sequencing the most valuable type-strain genomes for metagenomic binning, comparative biology and taxonomic classification.</title>
        <authorList>
            <person name="Goeker M."/>
        </authorList>
    </citation>
    <scope>NUCLEOTIDE SEQUENCE [LARGE SCALE GENOMIC DNA]</scope>
    <source>
        <strain evidence="5 7">DSM 3764</strain>
    </source>
</reference>
<dbReference type="InterPro" id="IPR036770">
    <property type="entry name" value="Ankyrin_rpt-contain_sf"/>
</dbReference>
<accession>A0A377Q6K0</accession>
<evidence type="ECO:0000313" key="6">
    <source>
        <dbReference type="Proteomes" id="UP000255108"/>
    </source>
</evidence>
<dbReference type="RefSeq" id="WP_165928619.1">
    <property type="nucleotide sequence ID" value="NZ_CAWOLO010000002.1"/>
</dbReference>
<reference evidence="4 6" key="1">
    <citation type="submission" date="2018-06" db="EMBL/GenBank/DDBJ databases">
        <authorList>
            <consortium name="Pathogen Informatics"/>
            <person name="Doyle S."/>
        </authorList>
    </citation>
    <scope>NUCLEOTIDE SEQUENCE [LARGE SCALE GENOMIC DNA]</scope>
    <source>
        <strain evidence="4 6">NCTC11159</strain>
    </source>
</reference>
<keyword evidence="1" id="KW-0677">Repeat</keyword>
<sequence>MNVQFLIDQLRKNISPEHFPIQLEARYPRVLAQIMNSWELDQLDACFNDLLLQGQQKQDEFPGEIVLEIFRLQVALDAVPQKTLELWGDIPEAKVNPEVKAYPLSKAALQAQIRRDAQAILAQYGFSVSSEGLHQAIEQRHYNLLPQFVRAGMPVELADDAGWTPVMHACFAGRLDIVVELIALNANLLVTDCYGYTLLHWAALNGNADLVALLMNYDLNPQQTSSKGITPLMQAAAGDHVAVMKLLVAKCGMLAVHAQCKEGWTALHKAAVNKKVSAALWLAEHGADPYLRNQRGESACSLALELNQHRLYDLLSEWADRHAAK</sequence>
<dbReference type="SUPFAM" id="SSF48403">
    <property type="entry name" value="Ankyrin repeat"/>
    <property type="match status" value="1"/>
</dbReference>
<dbReference type="InterPro" id="IPR002110">
    <property type="entry name" value="Ankyrin_rpt"/>
</dbReference>
<dbReference type="Proteomes" id="UP000295794">
    <property type="component" value="Unassembled WGS sequence"/>
</dbReference>
<dbReference type="PROSITE" id="PS50297">
    <property type="entry name" value="ANK_REP_REGION"/>
    <property type="match status" value="1"/>
</dbReference>
<dbReference type="EMBL" id="SMBT01000002">
    <property type="protein sequence ID" value="TCU89536.1"/>
    <property type="molecule type" value="Genomic_DNA"/>
</dbReference>
<dbReference type="Pfam" id="PF12796">
    <property type="entry name" value="Ank_2"/>
    <property type="match status" value="1"/>
</dbReference>
<feature type="repeat" description="ANK" evidence="3">
    <location>
        <begin position="262"/>
        <end position="294"/>
    </location>
</feature>
<dbReference type="Pfam" id="PF13637">
    <property type="entry name" value="Ank_4"/>
    <property type="match status" value="1"/>
</dbReference>
<dbReference type="SMART" id="SM00248">
    <property type="entry name" value="ANK"/>
    <property type="match status" value="4"/>
</dbReference>
<evidence type="ECO:0000256" key="3">
    <source>
        <dbReference type="PROSITE-ProRule" id="PRU00023"/>
    </source>
</evidence>
<gene>
    <name evidence="5" type="ORF">EV682_102448</name>
    <name evidence="4" type="ORF">NCTC11159_01973</name>
</gene>
<evidence type="ECO:0000313" key="4">
    <source>
        <dbReference type="EMBL" id="STQ90906.1"/>
    </source>
</evidence>
<dbReference type="PROSITE" id="PS50088">
    <property type="entry name" value="ANK_REPEAT"/>
    <property type="match status" value="2"/>
</dbReference>
<dbReference type="PANTHER" id="PTHR24171">
    <property type="entry name" value="ANKYRIN REPEAT DOMAIN-CONTAINING PROTEIN 39-RELATED"/>
    <property type="match status" value="1"/>
</dbReference>
<dbReference type="PANTHER" id="PTHR24171:SF9">
    <property type="entry name" value="ANKYRIN REPEAT DOMAIN-CONTAINING PROTEIN 39"/>
    <property type="match status" value="1"/>
</dbReference>